<name>A0A3P7XCX1_HELPZ</name>
<dbReference type="EMBL" id="UZAH01004475">
    <property type="protein sequence ID" value="VDO27192.1"/>
    <property type="molecule type" value="Genomic_DNA"/>
</dbReference>
<proteinExistence type="predicted"/>
<accession>A0A3P7XCX1</accession>
<dbReference type="PANTHER" id="PTHR33977">
    <property type="entry name" value="ZINC ION BINDING PROTEIN"/>
    <property type="match status" value="1"/>
</dbReference>
<dbReference type="AlphaFoldDB" id="A0A3P7XCX1"/>
<organism evidence="2">
    <name type="scientific">Heligmosomoides polygyrus</name>
    <name type="common">Parasitic roundworm</name>
    <dbReference type="NCBI Taxonomy" id="6339"/>
    <lineage>
        <taxon>Eukaryota</taxon>
        <taxon>Metazoa</taxon>
        <taxon>Ecdysozoa</taxon>
        <taxon>Nematoda</taxon>
        <taxon>Chromadorea</taxon>
        <taxon>Rhabditida</taxon>
        <taxon>Rhabditina</taxon>
        <taxon>Rhabditomorpha</taxon>
        <taxon>Strongyloidea</taxon>
        <taxon>Heligmosomidae</taxon>
        <taxon>Heligmosomoides</taxon>
    </lineage>
</organism>
<feature type="compositionally biased region" description="Basic and acidic residues" evidence="1">
    <location>
        <begin position="420"/>
        <end position="433"/>
    </location>
</feature>
<protein>
    <recommendedName>
        <fullName evidence="3">MULE domain-containing protein</fullName>
    </recommendedName>
</protein>
<evidence type="ECO:0008006" key="3">
    <source>
        <dbReference type="Google" id="ProtNLM"/>
    </source>
</evidence>
<dbReference type="PANTHER" id="PTHR33977:SF1">
    <property type="entry name" value="ZINC ION BINDING PROTEIN"/>
    <property type="match status" value="1"/>
</dbReference>
<feature type="compositionally biased region" description="Acidic residues" evidence="1">
    <location>
        <begin position="410"/>
        <end position="419"/>
    </location>
</feature>
<gene>
    <name evidence="2" type="ORF">HPBE_LOCUS2666</name>
</gene>
<evidence type="ECO:0000313" key="2">
    <source>
        <dbReference type="EMBL" id="VDO27192.1"/>
    </source>
</evidence>
<evidence type="ECO:0000256" key="1">
    <source>
        <dbReference type="SAM" id="MobiDB-lite"/>
    </source>
</evidence>
<reference evidence="2" key="1">
    <citation type="submission" date="2018-11" db="EMBL/GenBank/DDBJ databases">
        <authorList>
            <consortium name="Pathogen Informatics"/>
        </authorList>
    </citation>
    <scope>NUCLEOTIDE SEQUENCE [LARGE SCALE GENOMIC DNA]</scope>
</reference>
<feature type="region of interest" description="Disordered" evidence="1">
    <location>
        <begin position="477"/>
        <end position="497"/>
    </location>
</feature>
<dbReference type="OrthoDB" id="5866964at2759"/>
<sequence length="497" mass="56702">MHNSDIISIERRVTRNLPEDGIKYYNPAQDETGDEFVMVVITPTQEQWLRKFAKRGLCIDDTFNLTGYTLRVAVLVVLNEWDMGLPGAFLISSRMTACEVGILFAEVKKLIPDFDTEFFMSDDTNTFYNGFLCEFPNTQSLKILCAFHIIQSVTRNANRKLKEKSLVSIVKKEVANLCRTRVEAQFKERYEKMLKFLTEKGENGLVDYFKNNWSNRLSQWGGYASIFSPFNTSMAVERFHKRLKHECSVRMGNSRIDSVIHCLIEMPPALEHDFHIRMCRRLSYARLRLADQYKSHDAGIKAFKDREERIEVTEGGWTIHSGANTYHIKERRCSCDAVLNNHCSREGCNACAYAFCCTCPADSKAGVCCLHIHAALIVHPEGRRFTFPFTAETSSAELQSGDRAKSGVNVDDESEEVNEDMVRAETDSNDRNKNNLQQIEMADSVFGSNREEPRSRRNPGACRQQFETALYGCRGDNKTTSRGEVGSPFRTEFCRAS</sequence>
<feature type="region of interest" description="Disordered" evidence="1">
    <location>
        <begin position="396"/>
        <end position="437"/>
    </location>
</feature>